<sequence length="196" mass="21634">MRRFSAGEIIFHQGSETTGLWIVLQGRVAIEHVGAQGNWTTSGIWVAGDVIGIAGLWDRSGYPGSARALDTPTELGWMDRQEALALHQSVPAFAMTISQLLAERLRVVQESIASRQGRPILFQLAIVLSMLGRKTASHVRLTHEDLAHLIGTRRETISRVLQELQRMALIEVGYGDIVIKDPDRLEALALEPPPRS</sequence>
<protein>
    <submittedName>
        <fullName evidence="6">Crp/Fnr family transcriptional regulator</fullName>
    </submittedName>
</protein>
<dbReference type="EMBL" id="PXYW01000091">
    <property type="protein sequence ID" value="PSR29170.1"/>
    <property type="molecule type" value="Genomic_DNA"/>
</dbReference>
<feature type="domain" description="HTH crp-type" evidence="5">
    <location>
        <begin position="114"/>
        <end position="183"/>
    </location>
</feature>
<comment type="caution">
    <text evidence="6">The sequence shown here is derived from an EMBL/GenBank/DDBJ whole genome shotgun (WGS) entry which is preliminary data.</text>
</comment>
<dbReference type="CDD" id="cd00038">
    <property type="entry name" value="CAP_ED"/>
    <property type="match status" value="1"/>
</dbReference>
<dbReference type="Pfam" id="PF00027">
    <property type="entry name" value="cNMP_binding"/>
    <property type="match status" value="1"/>
</dbReference>
<evidence type="ECO:0000256" key="2">
    <source>
        <dbReference type="ARBA" id="ARBA00023125"/>
    </source>
</evidence>
<name>A0A2T2X3U6_9FIRM</name>
<keyword evidence="1" id="KW-0805">Transcription regulation</keyword>
<feature type="domain" description="Cyclic nucleotide-binding" evidence="4">
    <location>
        <begin position="1"/>
        <end position="81"/>
    </location>
</feature>
<dbReference type="PRINTS" id="PR00034">
    <property type="entry name" value="HTHCRP"/>
</dbReference>
<reference evidence="6 7" key="1">
    <citation type="journal article" date="2014" name="BMC Genomics">
        <title>Comparison of environmental and isolate Sulfobacillus genomes reveals diverse carbon, sulfur, nitrogen, and hydrogen metabolisms.</title>
        <authorList>
            <person name="Justice N.B."/>
            <person name="Norman A."/>
            <person name="Brown C.T."/>
            <person name="Singh A."/>
            <person name="Thomas B.C."/>
            <person name="Banfield J.F."/>
        </authorList>
    </citation>
    <scope>NUCLEOTIDE SEQUENCE [LARGE SCALE GENOMIC DNA]</scope>
    <source>
        <strain evidence="6">AMDSBA4</strain>
    </source>
</reference>
<dbReference type="Pfam" id="PF13545">
    <property type="entry name" value="HTH_Crp_2"/>
    <property type="match status" value="1"/>
</dbReference>
<proteinExistence type="predicted"/>
<dbReference type="InterPro" id="IPR014710">
    <property type="entry name" value="RmlC-like_jellyroll"/>
</dbReference>
<dbReference type="AlphaFoldDB" id="A0A2T2X3U6"/>
<dbReference type="GO" id="GO:0005829">
    <property type="term" value="C:cytosol"/>
    <property type="evidence" value="ECO:0007669"/>
    <property type="project" value="TreeGrafter"/>
</dbReference>
<dbReference type="InterPro" id="IPR000595">
    <property type="entry name" value="cNMP-bd_dom"/>
</dbReference>
<evidence type="ECO:0000256" key="3">
    <source>
        <dbReference type="ARBA" id="ARBA00023163"/>
    </source>
</evidence>
<dbReference type="InterPro" id="IPR018490">
    <property type="entry name" value="cNMP-bd_dom_sf"/>
</dbReference>
<dbReference type="PANTHER" id="PTHR24567:SF74">
    <property type="entry name" value="HTH-TYPE TRANSCRIPTIONAL REGULATOR ARCR"/>
    <property type="match status" value="1"/>
</dbReference>
<keyword evidence="2" id="KW-0238">DNA-binding</keyword>
<dbReference type="GO" id="GO:0003677">
    <property type="term" value="F:DNA binding"/>
    <property type="evidence" value="ECO:0007669"/>
    <property type="project" value="UniProtKB-KW"/>
</dbReference>
<dbReference type="InterPro" id="IPR012318">
    <property type="entry name" value="HTH_CRP"/>
</dbReference>
<gene>
    <name evidence="6" type="ORF">C7B46_18705</name>
</gene>
<accession>A0A2T2X3U6</accession>
<dbReference type="PROSITE" id="PS50042">
    <property type="entry name" value="CNMP_BINDING_3"/>
    <property type="match status" value="1"/>
</dbReference>
<keyword evidence="3" id="KW-0804">Transcription</keyword>
<dbReference type="SUPFAM" id="SSF51206">
    <property type="entry name" value="cAMP-binding domain-like"/>
    <property type="match status" value="1"/>
</dbReference>
<evidence type="ECO:0000259" key="5">
    <source>
        <dbReference type="PROSITE" id="PS51063"/>
    </source>
</evidence>
<evidence type="ECO:0000313" key="6">
    <source>
        <dbReference type="EMBL" id="PSR29170.1"/>
    </source>
</evidence>
<dbReference type="Proteomes" id="UP000242972">
    <property type="component" value="Unassembled WGS sequence"/>
</dbReference>
<dbReference type="InterPro" id="IPR050397">
    <property type="entry name" value="Env_Response_Regulators"/>
</dbReference>
<dbReference type="GO" id="GO:0003700">
    <property type="term" value="F:DNA-binding transcription factor activity"/>
    <property type="evidence" value="ECO:0007669"/>
    <property type="project" value="TreeGrafter"/>
</dbReference>
<evidence type="ECO:0000256" key="1">
    <source>
        <dbReference type="ARBA" id="ARBA00023015"/>
    </source>
</evidence>
<dbReference type="PANTHER" id="PTHR24567">
    <property type="entry name" value="CRP FAMILY TRANSCRIPTIONAL REGULATORY PROTEIN"/>
    <property type="match status" value="1"/>
</dbReference>
<organism evidence="6 7">
    <name type="scientific">Sulfobacillus benefaciens</name>
    <dbReference type="NCBI Taxonomy" id="453960"/>
    <lineage>
        <taxon>Bacteria</taxon>
        <taxon>Bacillati</taxon>
        <taxon>Bacillota</taxon>
        <taxon>Clostridia</taxon>
        <taxon>Eubacteriales</taxon>
        <taxon>Clostridiales Family XVII. Incertae Sedis</taxon>
        <taxon>Sulfobacillus</taxon>
    </lineage>
</organism>
<evidence type="ECO:0000313" key="7">
    <source>
        <dbReference type="Proteomes" id="UP000242972"/>
    </source>
</evidence>
<dbReference type="PROSITE" id="PS51063">
    <property type="entry name" value="HTH_CRP_2"/>
    <property type="match status" value="1"/>
</dbReference>
<dbReference type="SMART" id="SM00419">
    <property type="entry name" value="HTH_CRP"/>
    <property type="match status" value="1"/>
</dbReference>
<dbReference type="SUPFAM" id="SSF46785">
    <property type="entry name" value="Winged helix' DNA-binding domain"/>
    <property type="match status" value="1"/>
</dbReference>
<evidence type="ECO:0000259" key="4">
    <source>
        <dbReference type="PROSITE" id="PS50042"/>
    </source>
</evidence>
<dbReference type="Gene3D" id="2.60.120.10">
    <property type="entry name" value="Jelly Rolls"/>
    <property type="match status" value="1"/>
</dbReference>
<dbReference type="InterPro" id="IPR036390">
    <property type="entry name" value="WH_DNA-bd_sf"/>
</dbReference>